<keyword evidence="2" id="KW-1185">Reference proteome</keyword>
<dbReference type="SUPFAM" id="SSF64182">
    <property type="entry name" value="DHH phosphoesterases"/>
    <property type="match status" value="1"/>
</dbReference>
<dbReference type="InterPro" id="IPR038763">
    <property type="entry name" value="DHH_sf"/>
</dbReference>
<dbReference type="KEGG" id="mech:Q9L42_003070"/>
<proteinExistence type="predicted"/>
<reference evidence="1 2" key="1">
    <citation type="journal article" date="2024" name="Microbiology">
        <title>Methylomarinum rosea sp. nov., a novel halophilic methanotrophic bacterium from the hypersaline Lake Elton.</title>
        <authorList>
            <person name="Suleimanov R.Z."/>
            <person name="Oshkin I.Y."/>
            <person name="Danilova O.V."/>
            <person name="Suzina N.E."/>
            <person name="Dedysh S.N."/>
        </authorList>
    </citation>
    <scope>NUCLEOTIDE SEQUENCE [LARGE SCALE GENOMIC DNA]</scope>
    <source>
        <strain evidence="1 2">Ch1-1</strain>
    </source>
</reference>
<dbReference type="AlphaFoldDB" id="A0AAU7NWW8"/>
<dbReference type="RefSeq" id="WP_305909898.1">
    <property type="nucleotide sequence ID" value="NZ_CP157743.1"/>
</dbReference>
<evidence type="ECO:0000313" key="2">
    <source>
        <dbReference type="Proteomes" id="UP001225378"/>
    </source>
</evidence>
<evidence type="ECO:0000313" key="1">
    <source>
        <dbReference type="EMBL" id="XBS21116.1"/>
    </source>
</evidence>
<sequence>MEIDVFNGDADGICALVQLRLDRPAQTQLVTGVKRDIELLKRVEVNDGDRVTVLDISLAKNRPYLEQILARGAGVFYVDHHQSGEIPHHPGLQTIIDTDAATCTSLLVNRYLKGKYQAWAVAAAFGDNLHDSALKAASALDLSSDEIEQLKDLGICINYNSYGSSLDDLHFAPDRLYNELCPFASPFDFIRENAGIHQQLLDGYAADMAEAAKISPEFHNEQVAVYILPDASWARRVSGVFGNHLANQKPERAHAVISHNDKGGFLVSVRAPLTNKTGADELCSLFATGGGRKAAAGINHLPQAELGRFIQALAEKYA</sequence>
<dbReference type="Proteomes" id="UP001225378">
    <property type="component" value="Chromosome"/>
</dbReference>
<name>A0AAU7NWW8_9GAMM</name>
<protein>
    <submittedName>
        <fullName evidence="1">DHH family phosphoesterase</fullName>
    </submittedName>
</protein>
<dbReference type="EMBL" id="CP157743">
    <property type="protein sequence ID" value="XBS21116.1"/>
    <property type="molecule type" value="Genomic_DNA"/>
</dbReference>
<gene>
    <name evidence="1" type="ORF">Q9L42_003070</name>
</gene>
<organism evidence="1 2">
    <name type="scientific">Methylomarinum roseum</name>
    <dbReference type="NCBI Taxonomy" id="3067653"/>
    <lineage>
        <taxon>Bacteria</taxon>
        <taxon>Pseudomonadati</taxon>
        <taxon>Pseudomonadota</taxon>
        <taxon>Gammaproteobacteria</taxon>
        <taxon>Methylococcales</taxon>
        <taxon>Methylococcaceae</taxon>
        <taxon>Methylomarinum</taxon>
    </lineage>
</organism>
<accession>A0AAU7NWW8</accession>